<evidence type="ECO:0000256" key="3">
    <source>
        <dbReference type="ARBA" id="ARBA00022106"/>
    </source>
</evidence>
<gene>
    <name evidence="11" type="ORF">KIH73_10035</name>
</gene>
<feature type="transmembrane region" description="Helical" evidence="10">
    <location>
        <begin position="402"/>
        <end position="425"/>
    </location>
</feature>
<evidence type="ECO:0000313" key="12">
    <source>
        <dbReference type="Proteomes" id="UP000812844"/>
    </source>
</evidence>
<evidence type="ECO:0000256" key="7">
    <source>
        <dbReference type="ARBA" id="ARBA00022989"/>
    </source>
</evidence>
<organism evidence="11 12">
    <name type="scientific">Bifidobacterium phasiani</name>
    <dbReference type="NCBI Taxonomy" id="2834431"/>
    <lineage>
        <taxon>Bacteria</taxon>
        <taxon>Bacillati</taxon>
        <taxon>Actinomycetota</taxon>
        <taxon>Actinomycetes</taxon>
        <taxon>Bifidobacteriales</taxon>
        <taxon>Bifidobacteriaceae</taxon>
        <taxon>Bifidobacterium</taxon>
    </lineage>
</organism>
<dbReference type="Pfam" id="PF01554">
    <property type="entry name" value="MatE"/>
    <property type="match status" value="2"/>
</dbReference>
<evidence type="ECO:0000256" key="10">
    <source>
        <dbReference type="SAM" id="Phobius"/>
    </source>
</evidence>
<evidence type="ECO:0000256" key="8">
    <source>
        <dbReference type="ARBA" id="ARBA00023136"/>
    </source>
</evidence>
<comment type="subcellular location">
    <subcellularLocation>
        <location evidence="1">Cell membrane</location>
        <topology evidence="1">Multi-pass membrane protein</topology>
    </subcellularLocation>
</comment>
<feature type="transmembrane region" description="Helical" evidence="10">
    <location>
        <begin position="173"/>
        <end position="193"/>
    </location>
</feature>
<name>A0ABS6WB03_9BIFI</name>
<dbReference type="EMBL" id="JAHBBD010000032">
    <property type="protein sequence ID" value="MBW3083683.1"/>
    <property type="molecule type" value="Genomic_DNA"/>
</dbReference>
<keyword evidence="7 10" id="KW-1133">Transmembrane helix</keyword>
<feature type="transmembrane region" description="Helical" evidence="10">
    <location>
        <begin position="239"/>
        <end position="268"/>
    </location>
</feature>
<evidence type="ECO:0000256" key="2">
    <source>
        <dbReference type="ARBA" id="ARBA00008417"/>
    </source>
</evidence>
<evidence type="ECO:0000256" key="9">
    <source>
        <dbReference type="ARBA" id="ARBA00023251"/>
    </source>
</evidence>
<dbReference type="InterPro" id="IPR045070">
    <property type="entry name" value="MATE_MepA-like"/>
</dbReference>
<feature type="transmembrane region" description="Helical" evidence="10">
    <location>
        <begin position="143"/>
        <end position="161"/>
    </location>
</feature>
<dbReference type="PANTHER" id="PTHR43823">
    <property type="entry name" value="SPORULATION PROTEIN YKVU"/>
    <property type="match status" value="1"/>
</dbReference>
<keyword evidence="8 10" id="KW-0472">Membrane</keyword>
<feature type="transmembrane region" description="Helical" evidence="10">
    <location>
        <begin position="370"/>
        <end position="390"/>
    </location>
</feature>
<keyword evidence="12" id="KW-1185">Reference proteome</keyword>
<feature type="transmembrane region" description="Helical" evidence="10">
    <location>
        <begin position="431"/>
        <end position="452"/>
    </location>
</feature>
<keyword evidence="6 10" id="KW-0812">Transmembrane</keyword>
<dbReference type="PIRSF" id="PIRSF006603">
    <property type="entry name" value="DinF"/>
    <property type="match status" value="1"/>
</dbReference>
<reference evidence="11 12" key="1">
    <citation type="submission" date="2021-05" db="EMBL/GenBank/DDBJ databases">
        <title>Phylogenetic classification of ten novel species belonging to the genus Bifidobacterium comprising B. colchicus sp. nov., B. abeli sp. nov., B. bicoloris sp. nov., B. guerezis sp. nov., B. rosaliae sp. nov., B. santillanensis sp. nov., B. argentati sp. nov., B. amazzoni sp. nov., B. pluviali sp. nov., and B. pinnaculum sp. nov.</title>
        <authorList>
            <person name="Lugli G.A."/>
            <person name="Ruiz Garcia L."/>
            <person name="Margolles A."/>
            <person name="Ventura M."/>
        </authorList>
    </citation>
    <scope>NUCLEOTIDE SEQUENCE [LARGE SCALE GENOMIC DNA]</scope>
    <source>
        <strain evidence="11 12">6T3</strain>
    </source>
</reference>
<evidence type="ECO:0000256" key="6">
    <source>
        <dbReference type="ARBA" id="ARBA00022692"/>
    </source>
</evidence>
<evidence type="ECO:0000256" key="4">
    <source>
        <dbReference type="ARBA" id="ARBA00022448"/>
    </source>
</evidence>
<comment type="similarity">
    <text evidence="2">Belongs to the multi antimicrobial extrusion (MATE) (TC 2.A.66.1) family. MepA subfamily.</text>
</comment>
<evidence type="ECO:0000256" key="5">
    <source>
        <dbReference type="ARBA" id="ARBA00022475"/>
    </source>
</evidence>
<keyword evidence="4" id="KW-0813">Transport</keyword>
<dbReference type="InterPro" id="IPR002528">
    <property type="entry name" value="MATE_fam"/>
</dbReference>
<keyword evidence="9" id="KW-0046">Antibiotic resistance</keyword>
<feature type="transmembrane region" description="Helical" evidence="10">
    <location>
        <begin position="60"/>
        <end position="84"/>
    </location>
</feature>
<accession>A0ABS6WB03</accession>
<dbReference type="Proteomes" id="UP000812844">
    <property type="component" value="Unassembled WGS sequence"/>
</dbReference>
<protein>
    <recommendedName>
        <fullName evidence="3">Multidrug export protein MepA</fullName>
    </recommendedName>
</protein>
<evidence type="ECO:0000256" key="1">
    <source>
        <dbReference type="ARBA" id="ARBA00004651"/>
    </source>
</evidence>
<proteinExistence type="inferred from homology"/>
<feature type="transmembrane region" description="Helical" evidence="10">
    <location>
        <begin position="199"/>
        <end position="219"/>
    </location>
</feature>
<dbReference type="CDD" id="cd13143">
    <property type="entry name" value="MATE_MepA_like"/>
    <property type="match status" value="1"/>
</dbReference>
<feature type="transmembrane region" description="Helical" evidence="10">
    <location>
        <begin position="105"/>
        <end position="123"/>
    </location>
</feature>
<dbReference type="InterPro" id="IPR051327">
    <property type="entry name" value="MATE_MepA_subfamily"/>
</dbReference>
<dbReference type="RefSeq" id="WP_219083108.1">
    <property type="nucleotide sequence ID" value="NZ_JAHBBD010000032.1"/>
</dbReference>
<evidence type="ECO:0000313" key="11">
    <source>
        <dbReference type="EMBL" id="MBW3083683.1"/>
    </source>
</evidence>
<keyword evidence="5" id="KW-1003">Cell membrane</keyword>
<feature type="transmembrane region" description="Helical" evidence="10">
    <location>
        <begin position="21"/>
        <end position="40"/>
    </location>
</feature>
<dbReference type="PANTHER" id="PTHR43823:SF3">
    <property type="entry name" value="MULTIDRUG EXPORT PROTEIN MEPA"/>
    <property type="match status" value="1"/>
</dbReference>
<feature type="transmembrane region" description="Helical" evidence="10">
    <location>
        <begin position="330"/>
        <end position="350"/>
    </location>
</feature>
<sequence>MMRRRGTAPSRDELGTAPIGRLVVGMSVPSILGVMAYNLYNLLDMLLLSRGAGIDAVGGVAASFPLFVMLSAVATTLGSGAASLMSRAFGRGDDETAARIAANTFLAFYAVAITVTVLGLVFLDPMLGAMGVTDTLLPQARGYTRIILIGAVTGTGFSNLIRAEGASRYAMAIWVIPLSVNIALDALFVFGLSMGAVGAALGTVLGQCVSMAMSVNFFVVSGRSRLRLRPRHFRPSPAVIGSILAIGAPTLLQLCGQSLAVIAVNRMLAGFGADPTPSAYGGDADLAIGAYGLAARLNALLLFPVTGLAQGIQPIIGFNHGARKPERVRGTVRLATLVAAVYGVAASLLAWRAGPLLLRLMTPDDATVRYGAAVLAIMSAGSACTGVAQIQATCAQAVGRRLAATVLSLLGQVIVFIPTATALAARFGPAGIWWAFPASAAVASVAGSWWTWRLAGRVRARASA</sequence>
<dbReference type="InterPro" id="IPR048279">
    <property type="entry name" value="MdtK-like"/>
</dbReference>
<comment type="caution">
    <text evidence="11">The sequence shown here is derived from an EMBL/GenBank/DDBJ whole genome shotgun (WGS) entry which is preliminary data.</text>
</comment>